<keyword evidence="3" id="KW-1185">Reference proteome</keyword>
<keyword evidence="1" id="KW-0812">Transmembrane</keyword>
<keyword evidence="1" id="KW-0472">Membrane</keyword>
<dbReference type="OrthoDB" id="9786064at2"/>
<feature type="transmembrane region" description="Helical" evidence="1">
    <location>
        <begin position="187"/>
        <end position="208"/>
    </location>
</feature>
<feature type="transmembrane region" description="Helical" evidence="1">
    <location>
        <begin position="135"/>
        <end position="153"/>
    </location>
</feature>
<gene>
    <name evidence="2" type="ORF">FHG12_07340</name>
</gene>
<keyword evidence="1" id="KW-1133">Transmembrane helix</keyword>
<feature type="transmembrane region" description="Helical" evidence="1">
    <location>
        <begin position="159"/>
        <end position="180"/>
    </location>
</feature>
<evidence type="ECO:0008006" key="4">
    <source>
        <dbReference type="Google" id="ProtNLM"/>
    </source>
</evidence>
<sequence>MNKLLAMGLSVVFHPLLMPSYLYYVVCYQLSGVVLHPLLPERWVVLGTVVLFTLVLPTLGTGALYALGLIDSVQLRKRQQRTWPFLLATVSFAAAAVVLWQPHRFDALLSYIIAGMAVAVALTFVVTLRWQISAHGVGVGGATAWLALLSLKSGTSSPALGWLVGFSLIAWAVVSARLALNAHTPAQVWAGLALGVGVALGFGLGLYVL</sequence>
<dbReference type="AlphaFoldDB" id="A0A5B7ZZW3"/>
<protein>
    <recommendedName>
        <fullName evidence="4">Phosphatase PAP2 family protein</fullName>
    </recommendedName>
</protein>
<evidence type="ECO:0000313" key="2">
    <source>
        <dbReference type="EMBL" id="QDA59935.1"/>
    </source>
</evidence>
<proteinExistence type="predicted"/>
<reference evidence="2 3" key="1">
    <citation type="submission" date="2019-06" db="EMBL/GenBank/DDBJ databases">
        <authorList>
            <person name="Srinivasan S."/>
        </authorList>
    </citation>
    <scope>NUCLEOTIDE SEQUENCE [LARGE SCALE GENOMIC DNA]</scope>
    <source>
        <strain evidence="2 3">17J68-5</strain>
    </source>
</reference>
<organism evidence="2 3">
    <name type="scientific">Hymenobacter jejuensis</name>
    <dbReference type="NCBI Taxonomy" id="2502781"/>
    <lineage>
        <taxon>Bacteria</taxon>
        <taxon>Pseudomonadati</taxon>
        <taxon>Bacteroidota</taxon>
        <taxon>Cytophagia</taxon>
        <taxon>Cytophagales</taxon>
        <taxon>Hymenobacteraceae</taxon>
        <taxon>Hymenobacter</taxon>
    </lineage>
</organism>
<dbReference type="Proteomes" id="UP000305398">
    <property type="component" value="Chromosome"/>
</dbReference>
<feature type="transmembrane region" description="Helical" evidence="1">
    <location>
        <begin position="82"/>
        <end position="102"/>
    </location>
</feature>
<accession>A0A5B7ZZW3</accession>
<dbReference type="EMBL" id="CP040896">
    <property type="protein sequence ID" value="QDA59935.1"/>
    <property type="molecule type" value="Genomic_DNA"/>
</dbReference>
<name>A0A5B7ZZW3_9BACT</name>
<evidence type="ECO:0000313" key="3">
    <source>
        <dbReference type="Proteomes" id="UP000305398"/>
    </source>
</evidence>
<evidence type="ECO:0000256" key="1">
    <source>
        <dbReference type="SAM" id="Phobius"/>
    </source>
</evidence>
<feature type="transmembrane region" description="Helical" evidence="1">
    <location>
        <begin position="108"/>
        <end position="128"/>
    </location>
</feature>
<feature type="transmembrane region" description="Helical" evidence="1">
    <location>
        <begin position="45"/>
        <end position="70"/>
    </location>
</feature>
<feature type="transmembrane region" description="Helical" evidence="1">
    <location>
        <begin position="21"/>
        <end position="39"/>
    </location>
</feature>
<dbReference type="KEGG" id="hyj:FHG12_07340"/>
<dbReference type="RefSeq" id="WP_139515114.1">
    <property type="nucleotide sequence ID" value="NZ_CP040896.1"/>
</dbReference>